<dbReference type="Pfam" id="PF03162">
    <property type="entry name" value="Y_phosphatase2"/>
    <property type="match status" value="1"/>
</dbReference>
<evidence type="ECO:0000256" key="1">
    <source>
        <dbReference type="ARBA" id="ARBA00004496"/>
    </source>
</evidence>
<dbReference type="EMBL" id="ML005161">
    <property type="protein sequence ID" value="RKP19782.1"/>
    <property type="molecule type" value="Genomic_DNA"/>
</dbReference>
<name>A0A075B463_ROZAC</name>
<dbReference type="SUPFAM" id="SSF52799">
    <property type="entry name" value="(Phosphotyrosine protein) phosphatases II"/>
    <property type="match status" value="1"/>
</dbReference>
<keyword evidence="3" id="KW-0378">Hydrolase</keyword>
<proteinExistence type="predicted"/>
<evidence type="ECO:0000313" key="4">
    <source>
        <dbReference type="EMBL" id="EPZ35904.1"/>
    </source>
</evidence>
<organism evidence="4 6">
    <name type="scientific">Rozella allomycis (strain CSF55)</name>
    <dbReference type="NCBI Taxonomy" id="988480"/>
    <lineage>
        <taxon>Eukaryota</taxon>
        <taxon>Fungi</taxon>
        <taxon>Fungi incertae sedis</taxon>
        <taxon>Cryptomycota</taxon>
        <taxon>Cryptomycota incertae sedis</taxon>
        <taxon>Rozella</taxon>
    </lineage>
</organism>
<accession>A0A075B463</accession>
<dbReference type="Proteomes" id="UP000281549">
    <property type="component" value="Unassembled WGS sequence"/>
</dbReference>
<reference evidence="4 6" key="1">
    <citation type="journal article" date="2013" name="Curr. Biol.">
        <title>Shared signatures of parasitism and phylogenomics unite Cryptomycota and microsporidia.</title>
        <authorList>
            <person name="James T.Y."/>
            <person name="Pelin A."/>
            <person name="Bonen L."/>
            <person name="Ahrendt S."/>
            <person name="Sain D."/>
            <person name="Corradi N."/>
            <person name="Stajich J.E."/>
        </authorList>
    </citation>
    <scope>NUCLEOTIDE SEQUENCE [LARGE SCALE GENOMIC DNA]</scope>
    <source>
        <strain evidence="4 6">CSF55</strain>
        <strain evidence="4 6">CSF55</strain>
    </source>
</reference>
<dbReference type="HOGENOM" id="CLU_047845_5_3_1"/>
<dbReference type="Gene3D" id="3.90.190.10">
    <property type="entry name" value="Protein tyrosine phosphatase superfamily"/>
    <property type="match status" value="1"/>
</dbReference>
<dbReference type="Proteomes" id="UP000030755">
    <property type="component" value="Unassembled WGS sequence"/>
</dbReference>
<keyword evidence="2" id="KW-0963">Cytoplasm</keyword>
<evidence type="ECO:0000256" key="2">
    <source>
        <dbReference type="ARBA" id="ARBA00022490"/>
    </source>
</evidence>
<reference evidence="7" key="2">
    <citation type="journal article" date="2018" name="Nat. Microbiol.">
        <title>Leveraging single-cell genomics to expand the fungal tree of life.</title>
        <authorList>
            <person name="Ahrendt S.R."/>
            <person name="Quandt C.A."/>
            <person name="Ciobanu D."/>
            <person name="Clum A."/>
            <person name="Salamov A."/>
            <person name="Andreopoulos B."/>
            <person name="Cheng J.F."/>
            <person name="Woyke T."/>
            <person name="Pelin A."/>
            <person name="Henrissat B."/>
            <person name="Reynolds N.K."/>
            <person name="Benny G.L."/>
            <person name="Smith M.E."/>
            <person name="James T.Y."/>
            <person name="Grigoriev I.V."/>
        </authorList>
    </citation>
    <scope>NUCLEOTIDE SEQUENCE [LARGE SCALE GENOMIC DNA]</scope>
    <source>
        <strain evidence="7">CSF55</strain>
    </source>
</reference>
<reference evidence="5" key="3">
    <citation type="submission" date="2018-08" db="EMBL/GenBank/DDBJ databases">
        <title>Leveraging single-cell genomics to expand the Fungal Tree of Life.</title>
        <authorList>
            <consortium name="DOE Joint Genome Institute"/>
            <person name="Ahrendt S.R."/>
            <person name="Quandt C.A."/>
            <person name="Ciobanu D."/>
            <person name="Clum A."/>
            <person name="Salamov A."/>
            <person name="Andreopoulos B."/>
            <person name="Cheng J.-F."/>
            <person name="Woyke T."/>
            <person name="Pelin A."/>
            <person name="Henrissat B."/>
            <person name="Reynolds N."/>
            <person name="Benny G.L."/>
            <person name="Smith M.E."/>
            <person name="James T.Y."/>
            <person name="Grigoriev I.V."/>
        </authorList>
    </citation>
    <scope>NUCLEOTIDE SEQUENCE</scope>
    <source>
        <strain evidence="5">CSF55</strain>
    </source>
</reference>
<dbReference type="InterPro" id="IPR004861">
    <property type="entry name" value="Siw14-like"/>
</dbReference>
<dbReference type="OrthoDB" id="6375174at2759"/>
<dbReference type="GO" id="GO:0016791">
    <property type="term" value="F:phosphatase activity"/>
    <property type="evidence" value="ECO:0007669"/>
    <property type="project" value="TreeGrafter"/>
</dbReference>
<comment type="subcellular location">
    <subcellularLocation>
        <location evidence="1">Cytoplasm</location>
    </subcellularLocation>
</comment>
<dbReference type="GO" id="GO:0005737">
    <property type="term" value="C:cytoplasm"/>
    <property type="evidence" value="ECO:0007669"/>
    <property type="project" value="UniProtKB-SubCell"/>
</dbReference>
<dbReference type="OMA" id="GMATWKP"/>
<evidence type="ECO:0000256" key="3">
    <source>
        <dbReference type="ARBA" id="ARBA00022801"/>
    </source>
</evidence>
<dbReference type="STRING" id="988480.A0A075B463"/>
<dbReference type="AlphaFoldDB" id="A0A075B463"/>
<dbReference type="PANTHER" id="PTHR31126">
    <property type="entry name" value="TYROSINE-PROTEIN PHOSPHATASE"/>
    <property type="match status" value="1"/>
</dbReference>
<dbReference type="PANTHER" id="PTHR31126:SF18">
    <property type="entry name" value="PROTEIN-TYROSINE-PHOSPHATASE"/>
    <property type="match status" value="1"/>
</dbReference>
<gene>
    <name evidence="4" type="ORF">O9G_003549</name>
    <name evidence="5" type="ORF">ROZALSC1DRAFT_28661</name>
</gene>
<dbReference type="FunFam" id="3.90.190.10:FF:000035">
    <property type="entry name" value="Tyrosine phosphatase, putative"/>
    <property type="match status" value="1"/>
</dbReference>
<protein>
    <submittedName>
        <fullName evidence="4 5">Protein-tyrosine phosphatase</fullName>
    </submittedName>
</protein>
<evidence type="ECO:0000313" key="6">
    <source>
        <dbReference type="Proteomes" id="UP000030755"/>
    </source>
</evidence>
<evidence type="ECO:0000313" key="7">
    <source>
        <dbReference type="Proteomes" id="UP000281549"/>
    </source>
</evidence>
<sequence>MDFVIPEGFATVEVGIYRSSPLNNTHSKYIQSLNLKTCVSLSMDAIAKNFVSFFEENKIQLINISRESWKANHDWKPVMEELIKDSLEIILKDSSHPVLIVSSSSDVSVVIACLRKMLNWNFSSIIIEYRFFTKVKNRNREEQFIEQFDTDLVTVIEKSTLMERYS</sequence>
<keyword evidence="6" id="KW-1185">Reference proteome</keyword>
<dbReference type="InterPro" id="IPR029021">
    <property type="entry name" value="Prot-tyrosine_phosphatase-like"/>
</dbReference>
<dbReference type="EMBL" id="KE560729">
    <property type="protein sequence ID" value="EPZ35904.1"/>
    <property type="molecule type" value="Genomic_DNA"/>
</dbReference>
<evidence type="ECO:0000313" key="5">
    <source>
        <dbReference type="EMBL" id="RKP19782.1"/>
    </source>
</evidence>